<dbReference type="AlphaFoldDB" id="A0AAQ2USX6"/>
<evidence type="ECO:0000313" key="2">
    <source>
        <dbReference type="Proteomes" id="UP000294726"/>
    </source>
</evidence>
<name>A0AAQ2USX6_OENOE</name>
<reference evidence="1 2" key="1">
    <citation type="submission" date="2018-08" db="EMBL/GenBank/DDBJ databases">
        <authorList>
            <person name="Lorentzen P. G. S. M."/>
        </authorList>
    </citation>
    <scope>NUCLEOTIDE SEQUENCE [LARGE SCALE GENOMIC DNA]</scope>
    <source>
        <strain evidence="1 2">CRBO_1381</strain>
    </source>
</reference>
<accession>A0AAQ2USX6</accession>
<gene>
    <name evidence="1" type="ORF">OENI_1359</name>
</gene>
<dbReference type="Proteomes" id="UP000294726">
    <property type="component" value="Chromosome"/>
</dbReference>
<evidence type="ECO:0000313" key="1">
    <source>
        <dbReference type="EMBL" id="VDB98623.1"/>
    </source>
</evidence>
<organism evidence="1 2">
    <name type="scientific">Oenococcus oeni</name>
    <name type="common">Leuconostoc oenos</name>
    <dbReference type="NCBI Taxonomy" id="1247"/>
    <lineage>
        <taxon>Bacteria</taxon>
        <taxon>Bacillati</taxon>
        <taxon>Bacillota</taxon>
        <taxon>Bacilli</taxon>
        <taxon>Lactobacillales</taxon>
        <taxon>Lactobacillaceae</taxon>
        <taxon>Oenococcus</taxon>
    </lineage>
</organism>
<protein>
    <submittedName>
        <fullName evidence="1">Uncharacterized protein</fullName>
    </submittedName>
</protein>
<sequence length="38" mass="4542">MNTFIQSFHFIHQFTLAESILLFKTQLSSYIVVFVNYN</sequence>
<proteinExistence type="predicted"/>
<dbReference type="EMBL" id="LR031358">
    <property type="protein sequence ID" value="VDB98623.1"/>
    <property type="molecule type" value="Genomic_DNA"/>
</dbReference>